<reference evidence="1" key="1">
    <citation type="submission" date="2013-08" db="EMBL/GenBank/DDBJ databases">
        <authorList>
            <person name="Mendez C."/>
            <person name="Richter M."/>
            <person name="Ferrer M."/>
            <person name="Sanchez J."/>
        </authorList>
    </citation>
    <scope>NUCLEOTIDE SEQUENCE</scope>
</reference>
<reference evidence="1" key="2">
    <citation type="journal article" date="2014" name="ISME J.">
        <title>Microbial stratification in low pH oxic and suboxic macroscopic growths along an acid mine drainage.</title>
        <authorList>
            <person name="Mendez-Garcia C."/>
            <person name="Mesa V."/>
            <person name="Sprenger R.R."/>
            <person name="Richter M."/>
            <person name="Diez M.S."/>
            <person name="Solano J."/>
            <person name="Bargiela R."/>
            <person name="Golyshina O.V."/>
            <person name="Manteca A."/>
            <person name="Ramos J.L."/>
            <person name="Gallego J.R."/>
            <person name="Llorente I."/>
            <person name="Martins Dos Santos V.A."/>
            <person name="Jensen O.N."/>
            <person name="Pelaez A.I."/>
            <person name="Sanchez J."/>
            <person name="Ferrer M."/>
        </authorList>
    </citation>
    <scope>NUCLEOTIDE SEQUENCE</scope>
</reference>
<organism evidence="1">
    <name type="scientific">mine drainage metagenome</name>
    <dbReference type="NCBI Taxonomy" id="410659"/>
    <lineage>
        <taxon>unclassified sequences</taxon>
        <taxon>metagenomes</taxon>
        <taxon>ecological metagenomes</taxon>
    </lineage>
</organism>
<proteinExistence type="predicted"/>
<evidence type="ECO:0000313" key="1">
    <source>
        <dbReference type="EMBL" id="EQD46478.1"/>
    </source>
</evidence>
<sequence>NKIKTAFKRSYGFKSDEYRDTMIFLVAGKLKPPTLLRE</sequence>
<gene>
    <name evidence="1" type="ORF">B1A_14606</name>
</gene>
<comment type="caution">
    <text evidence="1">The sequence shown here is derived from an EMBL/GenBank/DDBJ whole genome shotgun (WGS) entry which is preliminary data.</text>
</comment>
<dbReference type="AlphaFoldDB" id="T0ZP91"/>
<name>T0ZP91_9ZZZZ</name>
<feature type="non-terminal residue" evidence="1">
    <location>
        <position position="1"/>
    </location>
</feature>
<accession>T0ZP91</accession>
<dbReference type="EMBL" id="AUZX01010721">
    <property type="protein sequence ID" value="EQD46478.1"/>
    <property type="molecule type" value="Genomic_DNA"/>
</dbReference>
<protein>
    <submittedName>
        <fullName evidence="1">Uncharacterized protein</fullName>
    </submittedName>
</protein>